<dbReference type="SMART" id="SM00388">
    <property type="entry name" value="HisKA"/>
    <property type="match status" value="1"/>
</dbReference>
<keyword evidence="4" id="KW-0808">Transferase</keyword>
<evidence type="ECO:0000256" key="3">
    <source>
        <dbReference type="ARBA" id="ARBA00022553"/>
    </source>
</evidence>
<feature type="region of interest" description="Disordered" evidence="7">
    <location>
        <begin position="838"/>
        <end position="857"/>
    </location>
</feature>
<dbReference type="SMART" id="SM00091">
    <property type="entry name" value="PAS"/>
    <property type="match status" value="3"/>
</dbReference>
<feature type="compositionally biased region" description="Basic and acidic residues" evidence="7">
    <location>
        <begin position="840"/>
        <end position="857"/>
    </location>
</feature>
<dbReference type="PANTHER" id="PTHR43047:SF72">
    <property type="entry name" value="OSMOSENSING HISTIDINE PROTEIN KINASE SLN1"/>
    <property type="match status" value="1"/>
</dbReference>
<dbReference type="SUPFAM" id="SSF55785">
    <property type="entry name" value="PYP-like sensor domain (PAS domain)"/>
    <property type="match status" value="2"/>
</dbReference>
<dbReference type="SUPFAM" id="SSF55874">
    <property type="entry name" value="ATPase domain of HSP90 chaperone/DNA topoisomerase II/histidine kinase"/>
    <property type="match status" value="1"/>
</dbReference>
<comment type="caution">
    <text evidence="9">The sequence shown here is derived from an EMBL/GenBank/DDBJ whole genome shotgun (WGS) entry which is preliminary data.</text>
</comment>
<evidence type="ECO:0000256" key="6">
    <source>
        <dbReference type="SAM" id="Coils"/>
    </source>
</evidence>
<dbReference type="InterPro" id="IPR036097">
    <property type="entry name" value="HisK_dim/P_sf"/>
</dbReference>
<dbReference type="SUPFAM" id="SSF47384">
    <property type="entry name" value="Homodimeric domain of signal transducing histidine kinase"/>
    <property type="match status" value="1"/>
</dbReference>
<dbReference type="Gene3D" id="3.30.565.10">
    <property type="entry name" value="Histidine kinase-like ATPase, C-terminal domain"/>
    <property type="match status" value="1"/>
</dbReference>
<dbReference type="InterPro" id="IPR000014">
    <property type="entry name" value="PAS"/>
</dbReference>
<protein>
    <recommendedName>
        <fullName evidence="2">histidine kinase</fullName>
        <ecNumber evidence="2">2.7.13.3</ecNumber>
    </recommendedName>
</protein>
<sequence length="857" mass="92452">MIRGGARGGAANRAWTRAAASDFVGGFCGMSEPSRSRAASATAFIAAGCALLPAGPARAESLGASETAALSLLLGALFVAVASSVALLRARRRHAETSTELSARLRDMAVRLDRAEAELAAEDRVTVTWSAGDSEPEIVGEASRIPGLPAGRRLLAFGSWLDAPLARALEERVAALRQRGEPFRLMLRAADGVHVEADGRPIGASVRLRLRDVTGEKLASAELASENAGLRAALGRVTALVETLVQPVWQRDERGRLVYANEAYARAVEAADGAAAVQRGAEFLDQADRAAARRAIEAGHVFRKRAPAVFAGTRRVFDVVETPSPTGSAAIATDVSDLEDVRADLSRQMEAHRRTLDLLATAVAIFRRDGGLAFHNQAYAQLWGLDPAFLEGAPTDSAILDRLRAERKLPEEVDFRTWKAQLREAYQAIEPRELWWHLPDRRTLRVVITPNPEGGVTHLFDDVTERLALESRFNALSRVQSETIDHLNEAVAVFGSDGRLRLHNPAFEALWRLSPPMLRDRPHAETILSACGSRHPDPELWSRLRLALTAMPEERRRVAMRIDLDGGEIVDVVILPLPDGGTLLTFTNVTDSVNRERVQRERAEALEAADRLKADFVRNVSYELRSPLTNTIGFGQLLGDPRVGDLSPKQKEYVDHIVTSASAVLAIINDILDLQTIDAGAMELERSSVDPRAAIEAAAEGVRDRLAEAGLGLEIDVAPNAGVFEGDAKRVRQVLFHLLSNAIRFSKPGVAVRVSAAREGDAVAFRVADEGTGIAPEIIDRVFDRFESRSGGARHGGVGLGLPLVKSIVELHGGAVSLQSTPGEGTVVTCRFPIGPRPIGDADSRGAESRSSEFKSA</sequence>
<keyword evidence="5" id="KW-0418">Kinase</keyword>
<dbReference type="EMBL" id="JADBEO010000015">
    <property type="protein sequence ID" value="MDR4306716.1"/>
    <property type="molecule type" value="Genomic_DNA"/>
</dbReference>
<evidence type="ECO:0000313" key="10">
    <source>
        <dbReference type="Proteomes" id="UP001181622"/>
    </source>
</evidence>
<evidence type="ECO:0000256" key="5">
    <source>
        <dbReference type="ARBA" id="ARBA00022777"/>
    </source>
</evidence>
<name>A0ABU1DF15_9HYPH</name>
<reference evidence="9" key="1">
    <citation type="submission" date="2020-10" db="EMBL/GenBank/DDBJ databases">
        <authorList>
            <person name="Abbas A."/>
            <person name="Razzaq R."/>
            <person name="Waqas M."/>
            <person name="Abbas N."/>
            <person name="Nielsen T.K."/>
            <person name="Hansen L.H."/>
            <person name="Hussain S."/>
            <person name="Shahid M."/>
        </authorList>
    </citation>
    <scope>NUCLEOTIDE SEQUENCE</scope>
    <source>
        <strain evidence="9">S14</strain>
    </source>
</reference>
<evidence type="ECO:0000256" key="1">
    <source>
        <dbReference type="ARBA" id="ARBA00000085"/>
    </source>
</evidence>
<feature type="domain" description="Histidine kinase" evidence="8">
    <location>
        <begin position="619"/>
        <end position="836"/>
    </location>
</feature>
<feature type="coiled-coil region" evidence="6">
    <location>
        <begin position="98"/>
        <end position="125"/>
    </location>
</feature>
<dbReference type="InterPro" id="IPR003661">
    <property type="entry name" value="HisK_dim/P_dom"/>
</dbReference>
<organism evidence="9 10">
    <name type="scientific">Chelatococcus sambhunathii</name>
    <dbReference type="NCBI Taxonomy" id="363953"/>
    <lineage>
        <taxon>Bacteria</taxon>
        <taxon>Pseudomonadati</taxon>
        <taxon>Pseudomonadota</taxon>
        <taxon>Alphaproteobacteria</taxon>
        <taxon>Hyphomicrobiales</taxon>
        <taxon>Chelatococcaceae</taxon>
        <taxon>Chelatococcus</taxon>
    </lineage>
</organism>
<dbReference type="InterPro" id="IPR004358">
    <property type="entry name" value="Sig_transdc_His_kin-like_C"/>
</dbReference>
<gene>
    <name evidence="9" type="ORF">IHQ68_08805</name>
</gene>
<dbReference type="InterPro" id="IPR005467">
    <property type="entry name" value="His_kinase_dom"/>
</dbReference>
<evidence type="ECO:0000256" key="7">
    <source>
        <dbReference type="SAM" id="MobiDB-lite"/>
    </source>
</evidence>
<dbReference type="PROSITE" id="PS50109">
    <property type="entry name" value="HIS_KIN"/>
    <property type="match status" value="1"/>
</dbReference>
<keyword evidence="6" id="KW-0175">Coiled coil</keyword>
<proteinExistence type="predicted"/>
<dbReference type="Gene3D" id="3.30.450.20">
    <property type="entry name" value="PAS domain"/>
    <property type="match status" value="2"/>
</dbReference>
<evidence type="ECO:0000259" key="8">
    <source>
        <dbReference type="PROSITE" id="PS50109"/>
    </source>
</evidence>
<dbReference type="InterPro" id="IPR036890">
    <property type="entry name" value="HATPase_C_sf"/>
</dbReference>
<keyword evidence="3" id="KW-0597">Phosphoprotein</keyword>
<evidence type="ECO:0000256" key="4">
    <source>
        <dbReference type="ARBA" id="ARBA00022679"/>
    </source>
</evidence>
<dbReference type="SMART" id="SM00387">
    <property type="entry name" value="HATPase_c"/>
    <property type="match status" value="1"/>
</dbReference>
<dbReference type="CDD" id="cd00082">
    <property type="entry name" value="HisKA"/>
    <property type="match status" value="1"/>
</dbReference>
<dbReference type="InterPro" id="IPR003594">
    <property type="entry name" value="HATPase_dom"/>
</dbReference>
<accession>A0ABU1DF15</accession>
<dbReference type="Proteomes" id="UP001181622">
    <property type="component" value="Unassembled WGS sequence"/>
</dbReference>
<dbReference type="Pfam" id="PF02518">
    <property type="entry name" value="HATPase_c"/>
    <property type="match status" value="1"/>
</dbReference>
<dbReference type="Pfam" id="PF12860">
    <property type="entry name" value="PAS_7"/>
    <property type="match status" value="2"/>
</dbReference>
<dbReference type="InterPro" id="IPR035965">
    <property type="entry name" value="PAS-like_dom_sf"/>
</dbReference>
<comment type="catalytic activity">
    <reaction evidence="1">
        <text>ATP + protein L-histidine = ADP + protein N-phospho-L-histidine.</text>
        <dbReference type="EC" id="2.7.13.3"/>
    </reaction>
</comment>
<evidence type="ECO:0000313" key="9">
    <source>
        <dbReference type="EMBL" id="MDR4306716.1"/>
    </source>
</evidence>
<dbReference type="CDD" id="cd00075">
    <property type="entry name" value="HATPase"/>
    <property type="match status" value="1"/>
</dbReference>
<dbReference type="EC" id="2.7.13.3" evidence="2"/>
<dbReference type="Gene3D" id="1.10.287.130">
    <property type="match status" value="1"/>
</dbReference>
<evidence type="ECO:0000256" key="2">
    <source>
        <dbReference type="ARBA" id="ARBA00012438"/>
    </source>
</evidence>
<dbReference type="PANTHER" id="PTHR43047">
    <property type="entry name" value="TWO-COMPONENT HISTIDINE PROTEIN KINASE"/>
    <property type="match status" value="1"/>
</dbReference>
<dbReference type="PRINTS" id="PR00344">
    <property type="entry name" value="BCTRLSENSOR"/>
</dbReference>
<keyword evidence="10" id="KW-1185">Reference proteome</keyword>
<dbReference type="Pfam" id="PF00512">
    <property type="entry name" value="HisKA"/>
    <property type="match status" value="1"/>
</dbReference>